<dbReference type="SMART" id="SM00235">
    <property type="entry name" value="ZnMc"/>
    <property type="match status" value="1"/>
</dbReference>
<dbReference type="GO" id="GO:0008270">
    <property type="term" value="F:zinc ion binding"/>
    <property type="evidence" value="ECO:0007669"/>
    <property type="project" value="UniProtKB-UniRule"/>
</dbReference>
<keyword evidence="3 6" id="KW-0378">Hydrolase</keyword>
<gene>
    <name evidence="10" type="ORF">BJG266_LOCUS32135</name>
    <name evidence="9" type="ORF">QVE165_LOCUS24993</name>
</gene>
<keyword evidence="11" id="KW-1185">Reference proteome</keyword>
<evidence type="ECO:0000259" key="8">
    <source>
        <dbReference type="PROSITE" id="PS51864"/>
    </source>
</evidence>
<evidence type="ECO:0000256" key="6">
    <source>
        <dbReference type="PROSITE-ProRule" id="PRU01211"/>
    </source>
</evidence>
<dbReference type="Proteomes" id="UP000663877">
    <property type="component" value="Unassembled WGS sequence"/>
</dbReference>
<feature type="domain" description="Peptidase M12A" evidence="8">
    <location>
        <begin position="57"/>
        <end position="265"/>
    </location>
</feature>
<dbReference type="PANTHER" id="PTHR10127">
    <property type="entry name" value="DISCOIDIN, CUB, EGF, LAMININ , AND ZINC METALLOPROTEASE DOMAIN CONTAINING"/>
    <property type="match status" value="1"/>
</dbReference>
<dbReference type="Proteomes" id="UP000663832">
    <property type="component" value="Unassembled WGS sequence"/>
</dbReference>
<dbReference type="Gene3D" id="3.40.390.10">
    <property type="entry name" value="Collagenase (Catalytic Domain)"/>
    <property type="match status" value="1"/>
</dbReference>
<feature type="binding site" evidence="6">
    <location>
        <position position="166"/>
    </location>
    <ligand>
        <name>Zn(2+)</name>
        <dbReference type="ChEBI" id="CHEBI:29105"/>
        <note>catalytic</note>
    </ligand>
</feature>
<evidence type="ECO:0000313" key="12">
    <source>
        <dbReference type="Proteomes" id="UP000663877"/>
    </source>
</evidence>
<evidence type="ECO:0000256" key="1">
    <source>
        <dbReference type="ARBA" id="ARBA00022670"/>
    </source>
</evidence>
<evidence type="ECO:0000256" key="3">
    <source>
        <dbReference type="ARBA" id="ARBA00022801"/>
    </source>
</evidence>
<evidence type="ECO:0000256" key="5">
    <source>
        <dbReference type="ARBA" id="ARBA00023049"/>
    </source>
</evidence>
<dbReference type="CDD" id="cd04280">
    <property type="entry name" value="ZnMc_astacin_like"/>
    <property type="match status" value="1"/>
</dbReference>
<dbReference type="OrthoDB" id="291007at2759"/>
<sequence length="266" mass="29683">MLNHIFISFSLFFGVVFNSPISNPVQNGVDYEWLGGGVEGDMIFHDGFDPRFEATGRGVALWGPRRWSKNEVPYDLSLITNAGHRQMIESAMAKLVEVTSTHIPDQGISKACIKFRPKLPKEINVLKVEYGTGCSATVGFSFSPNTMSLAYPGCFSSGTIQHELLHVLGFYHEQSRPDRDLYITVNHGNIQKGHEHNFSKYRWGNTVLNQNTTYDFNSIMHYGTNYFSGNGQSTITPNVPGARIGQRDHLSPIDIAEVRALYGCSD</sequence>
<evidence type="ECO:0000313" key="10">
    <source>
        <dbReference type="EMBL" id="CAF1298224.1"/>
    </source>
</evidence>
<dbReference type="PANTHER" id="PTHR10127:SF780">
    <property type="entry name" value="METALLOENDOPEPTIDASE"/>
    <property type="match status" value="1"/>
</dbReference>
<dbReference type="EMBL" id="CAJNOM010000178">
    <property type="protein sequence ID" value="CAF1186485.1"/>
    <property type="molecule type" value="Genomic_DNA"/>
</dbReference>
<evidence type="ECO:0000256" key="7">
    <source>
        <dbReference type="RuleBase" id="RU361183"/>
    </source>
</evidence>
<dbReference type="PRINTS" id="PR00480">
    <property type="entry name" value="ASTACIN"/>
</dbReference>
<dbReference type="InterPro" id="IPR001506">
    <property type="entry name" value="Peptidase_M12A"/>
</dbReference>
<dbReference type="Pfam" id="PF01400">
    <property type="entry name" value="Astacin"/>
    <property type="match status" value="1"/>
</dbReference>
<dbReference type="InterPro" id="IPR024079">
    <property type="entry name" value="MetalloPept_cat_dom_sf"/>
</dbReference>
<dbReference type="EC" id="3.4.24.-" evidence="7"/>
<comment type="cofactor">
    <cofactor evidence="6 7">
        <name>Zn(2+)</name>
        <dbReference type="ChEBI" id="CHEBI:29105"/>
    </cofactor>
    <text evidence="6 7">Binds 1 zinc ion per subunit.</text>
</comment>
<dbReference type="InterPro" id="IPR034035">
    <property type="entry name" value="Astacin-like_dom"/>
</dbReference>
<dbReference type="PROSITE" id="PS51864">
    <property type="entry name" value="ASTACIN"/>
    <property type="match status" value="1"/>
</dbReference>
<accession>A0A815DI57</accession>
<protein>
    <recommendedName>
        <fullName evidence="7">Metalloendopeptidase</fullName>
        <ecNumber evidence="7">3.4.24.-</ecNumber>
    </recommendedName>
</protein>
<feature type="signal peptide" evidence="7">
    <location>
        <begin position="1"/>
        <end position="18"/>
    </location>
</feature>
<feature type="chain" id="PRO_5035953176" description="Metalloendopeptidase" evidence="7">
    <location>
        <begin position="19"/>
        <end position="266"/>
    </location>
</feature>
<feature type="active site" evidence="6">
    <location>
        <position position="163"/>
    </location>
</feature>
<keyword evidence="5 6" id="KW-0482">Metalloprotease</keyword>
<keyword evidence="2 6" id="KW-0479">Metal-binding</keyword>
<evidence type="ECO:0000256" key="2">
    <source>
        <dbReference type="ARBA" id="ARBA00022723"/>
    </source>
</evidence>
<evidence type="ECO:0000313" key="11">
    <source>
        <dbReference type="Proteomes" id="UP000663832"/>
    </source>
</evidence>
<organism evidence="10 12">
    <name type="scientific">Adineta steineri</name>
    <dbReference type="NCBI Taxonomy" id="433720"/>
    <lineage>
        <taxon>Eukaryota</taxon>
        <taxon>Metazoa</taxon>
        <taxon>Spiralia</taxon>
        <taxon>Gnathifera</taxon>
        <taxon>Rotifera</taxon>
        <taxon>Eurotatoria</taxon>
        <taxon>Bdelloidea</taxon>
        <taxon>Adinetida</taxon>
        <taxon>Adinetidae</taxon>
        <taxon>Adineta</taxon>
    </lineage>
</organism>
<name>A0A815DI57_9BILA</name>
<dbReference type="InterPro" id="IPR006026">
    <property type="entry name" value="Peptidase_Metallo"/>
</dbReference>
<feature type="binding site" evidence="6">
    <location>
        <position position="172"/>
    </location>
    <ligand>
        <name>Zn(2+)</name>
        <dbReference type="ChEBI" id="CHEBI:29105"/>
        <note>catalytic</note>
    </ligand>
</feature>
<keyword evidence="1 6" id="KW-0645">Protease</keyword>
<comment type="caution">
    <text evidence="10">The sequence shown here is derived from an EMBL/GenBank/DDBJ whole genome shotgun (WGS) entry which is preliminary data.</text>
</comment>
<dbReference type="GO" id="GO:0004222">
    <property type="term" value="F:metalloendopeptidase activity"/>
    <property type="evidence" value="ECO:0007669"/>
    <property type="project" value="UniProtKB-UniRule"/>
</dbReference>
<reference evidence="10" key="1">
    <citation type="submission" date="2021-02" db="EMBL/GenBank/DDBJ databases">
        <authorList>
            <person name="Nowell W R."/>
        </authorList>
    </citation>
    <scope>NUCLEOTIDE SEQUENCE</scope>
</reference>
<proteinExistence type="predicted"/>
<dbReference type="SUPFAM" id="SSF55486">
    <property type="entry name" value="Metalloproteases ('zincins'), catalytic domain"/>
    <property type="match status" value="1"/>
</dbReference>
<feature type="binding site" evidence="6">
    <location>
        <position position="162"/>
    </location>
    <ligand>
        <name>Zn(2+)</name>
        <dbReference type="ChEBI" id="CHEBI:29105"/>
        <note>catalytic</note>
    </ligand>
</feature>
<comment type="caution">
    <text evidence="6">Lacks conserved residue(s) required for the propagation of feature annotation.</text>
</comment>
<keyword evidence="7" id="KW-0732">Signal</keyword>
<dbReference type="GO" id="GO:0006508">
    <property type="term" value="P:proteolysis"/>
    <property type="evidence" value="ECO:0007669"/>
    <property type="project" value="UniProtKB-KW"/>
</dbReference>
<dbReference type="EMBL" id="CAJNOI010000517">
    <property type="protein sequence ID" value="CAF1298224.1"/>
    <property type="molecule type" value="Genomic_DNA"/>
</dbReference>
<dbReference type="AlphaFoldDB" id="A0A815DI57"/>
<keyword evidence="4 6" id="KW-0862">Zinc</keyword>
<evidence type="ECO:0000313" key="9">
    <source>
        <dbReference type="EMBL" id="CAF1186485.1"/>
    </source>
</evidence>
<evidence type="ECO:0000256" key="4">
    <source>
        <dbReference type="ARBA" id="ARBA00022833"/>
    </source>
</evidence>